<name>W7TML7_9STRA</name>
<protein>
    <submittedName>
        <fullName evidence="2">Uncharacterized protein</fullName>
    </submittedName>
</protein>
<evidence type="ECO:0000313" key="2">
    <source>
        <dbReference type="EMBL" id="EWM21666.1"/>
    </source>
</evidence>
<accession>W7TML7</accession>
<dbReference type="EMBL" id="AZIL01002433">
    <property type="protein sequence ID" value="EWM21666.1"/>
    <property type="molecule type" value="Genomic_DNA"/>
</dbReference>
<gene>
    <name evidence="2" type="ORF">Naga_101714g2</name>
</gene>
<proteinExistence type="predicted"/>
<feature type="region of interest" description="Disordered" evidence="1">
    <location>
        <begin position="84"/>
        <end position="114"/>
    </location>
</feature>
<dbReference type="OrthoDB" id="10609168at2759"/>
<dbReference type="AlphaFoldDB" id="W7TML7"/>
<comment type="caution">
    <text evidence="2">The sequence shown here is derived from an EMBL/GenBank/DDBJ whole genome shotgun (WGS) entry which is preliminary data.</text>
</comment>
<reference evidence="2 3" key="1">
    <citation type="journal article" date="2014" name="Mol. Plant">
        <title>Chromosome Scale Genome Assembly and Transcriptome Profiling of Nannochloropsis gaditana in Nitrogen Depletion.</title>
        <authorList>
            <person name="Corteggiani Carpinelli E."/>
            <person name="Telatin A."/>
            <person name="Vitulo N."/>
            <person name="Forcato C."/>
            <person name="D'Angelo M."/>
            <person name="Schiavon R."/>
            <person name="Vezzi A."/>
            <person name="Giacometti G.M."/>
            <person name="Morosinotto T."/>
            <person name="Valle G."/>
        </authorList>
    </citation>
    <scope>NUCLEOTIDE SEQUENCE [LARGE SCALE GENOMIC DNA]</scope>
    <source>
        <strain evidence="2 3">B-31</strain>
    </source>
</reference>
<evidence type="ECO:0000313" key="3">
    <source>
        <dbReference type="Proteomes" id="UP000019335"/>
    </source>
</evidence>
<organism evidence="2 3">
    <name type="scientific">Nannochloropsis gaditana</name>
    <dbReference type="NCBI Taxonomy" id="72520"/>
    <lineage>
        <taxon>Eukaryota</taxon>
        <taxon>Sar</taxon>
        <taxon>Stramenopiles</taxon>
        <taxon>Ochrophyta</taxon>
        <taxon>Eustigmatophyceae</taxon>
        <taxon>Eustigmatales</taxon>
        <taxon>Monodopsidaceae</taxon>
        <taxon>Nannochloropsis</taxon>
    </lineage>
</organism>
<keyword evidence="3" id="KW-1185">Reference proteome</keyword>
<feature type="region of interest" description="Disordered" evidence="1">
    <location>
        <begin position="1"/>
        <end position="64"/>
    </location>
</feature>
<evidence type="ECO:0000256" key="1">
    <source>
        <dbReference type="SAM" id="MobiDB-lite"/>
    </source>
</evidence>
<feature type="non-terminal residue" evidence="2">
    <location>
        <position position="1"/>
    </location>
</feature>
<feature type="compositionally biased region" description="Low complexity" evidence="1">
    <location>
        <begin position="29"/>
        <end position="43"/>
    </location>
</feature>
<dbReference type="Proteomes" id="UP000019335">
    <property type="component" value="Unassembled WGS sequence"/>
</dbReference>
<sequence length="218" mass="22844">APLSVSRPDPSPPSSPASSRGPSLPPSPKTSSSLASLLPSLRSDGGNRLRQGGPDPLSTMSGWVEDGIPSAMLYTSSPIAPFWNSSRTNGTRQPPPVSSARNDQRGGGDAQAAEDAPGLAKALVHQVRVGDSYTLILHAFPPAQLLTINLFPKRGQGVELGVLPSLPGEGKGGEGQDWTWKPSAALLGSEYGGEEFFIEVVSERQDAFAYSQAFTVRP</sequence>